<evidence type="ECO:0008006" key="4">
    <source>
        <dbReference type="Google" id="ProtNLM"/>
    </source>
</evidence>
<name>A0A447CVL9_9BRAD</name>
<gene>
    <name evidence="2" type="ORF">RHODGE_RHODGE_02518</name>
</gene>
<dbReference type="InterPro" id="IPR042100">
    <property type="entry name" value="Bug_dom1"/>
</dbReference>
<evidence type="ECO:0000313" key="2">
    <source>
        <dbReference type="EMBL" id="VCU09344.1"/>
    </source>
</evidence>
<dbReference type="PIRSF" id="PIRSF017082">
    <property type="entry name" value="YflP"/>
    <property type="match status" value="1"/>
</dbReference>
<comment type="similarity">
    <text evidence="1">Belongs to the UPF0065 (bug) family.</text>
</comment>
<comment type="caution">
    <text evidence="2">The sequence shown here is derived from an EMBL/GenBank/DDBJ whole genome shotgun (WGS) entry which is preliminary data.</text>
</comment>
<evidence type="ECO:0000256" key="1">
    <source>
        <dbReference type="ARBA" id="ARBA00006987"/>
    </source>
</evidence>
<dbReference type="EMBL" id="UWOC01000145">
    <property type="protein sequence ID" value="VCU09344.1"/>
    <property type="molecule type" value="Genomic_DNA"/>
</dbReference>
<dbReference type="Pfam" id="PF03401">
    <property type="entry name" value="TctC"/>
    <property type="match status" value="1"/>
</dbReference>
<dbReference type="Gene3D" id="3.40.190.10">
    <property type="entry name" value="Periplasmic binding protein-like II"/>
    <property type="match status" value="1"/>
</dbReference>
<keyword evidence="3" id="KW-1185">Reference proteome</keyword>
<sequence length="346" mass="35827">MLRRSLAAVSMVLVTLALLVGAVVTECEAQIYPTRPVRIVVGFPAGSASDVLARIYADKLTEYFNQRFLIDNIVGGASNDAAAVAARAEPDGYTLFLAGNAQSAHAAILPEQPFAFPQAFAPIAMLGRSPVVLVVNRSLGVSSVAELIALAKARPGVLHYGSAGVGTGPQIAAELFKATTGVDMVHVSYAGSHDAAADLVAGRLSVLFAPLPTVAGLQAERRILTLAIVGARRSPAAPQIPTLAEAGVTGIDVGLWFGLMAPRGIPTEIQGELANAVKRAIDSRLFKENLLASGAEPVRAPADAFAAFLDIDLPHWAELVGRAGVGVEQVQPPAQATRPTQPASGL</sequence>
<dbReference type="InterPro" id="IPR005064">
    <property type="entry name" value="BUG"/>
</dbReference>
<accession>A0A447CVL9</accession>
<dbReference type="Gene3D" id="3.40.190.150">
    <property type="entry name" value="Bordetella uptake gene, domain 1"/>
    <property type="match status" value="1"/>
</dbReference>
<dbReference type="RefSeq" id="WP_129609257.1">
    <property type="nucleotide sequence ID" value="NZ_UWOC01000145.1"/>
</dbReference>
<organism evidence="2 3">
    <name type="scientific">Rhodoplanes serenus</name>
    <dbReference type="NCBI Taxonomy" id="200615"/>
    <lineage>
        <taxon>Bacteria</taxon>
        <taxon>Pseudomonadati</taxon>
        <taxon>Pseudomonadota</taxon>
        <taxon>Alphaproteobacteria</taxon>
        <taxon>Hyphomicrobiales</taxon>
        <taxon>Nitrobacteraceae</taxon>
        <taxon>Rhodoplanes</taxon>
    </lineage>
</organism>
<dbReference type="PANTHER" id="PTHR42928:SF5">
    <property type="entry name" value="BLR1237 PROTEIN"/>
    <property type="match status" value="1"/>
</dbReference>
<dbReference type="PANTHER" id="PTHR42928">
    <property type="entry name" value="TRICARBOXYLATE-BINDING PROTEIN"/>
    <property type="match status" value="1"/>
</dbReference>
<dbReference type="SUPFAM" id="SSF53850">
    <property type="entry name" value="Periplasmic binding protein-like II"/>
    <property type="match status" value="1"/>
</dbReference>
<proteinExistence type="inferred from homology"/>
<evidence type="ECO:0000313" key="3">
    <source>
        <dbReference type="Proteomes" id="UP000289200"/>
    </source>
</evidence>
<dbReference type="Proteomes" id="UP000289200">
    <property type="component" value="Unassembled WGS sequence"/>
</dbReference>
<dbReference type="OrthoDB" id="8970543at2"/>
<dbReference type="AlphaFoldDB" id="A0A447CVL9"/>
<reference evidence="3" key="1">
    <citation type="submission" date="2018-10" db="EMBL/GenBank/DDBJ databases">
        <authorList>
            <person name="Peiro R."/>
            <person name="Begona"/>
            <person name="Cbmso G."/>
            <person name="Lopez M."/>
            <person name="Gonzalez S."/>
            <person name="Sacristan E."/>
            <person name="Castillo E."/>
        </authorList>
    </citation>
    <scope>NUCLEOTIDE SEQUENCE [LARGE SCALE GENOMIC DNA]</scope>
</reference>
<protein>
    <recommendedName>
        <fullName evidence="4">Tripartite tricarboxylate transporter substrate binding protein</fullName>
    </recommendedName>
</protein>